<dbReference type="AlphaFoldDB" id="A0AAV2DSW9"/>
<feature type="domain" description="Retrotransposon Copia-like N-terminal" evidence="1">
    <location>
        <begin position="29"/>
        <end position="73"/>
    </location>
</feature>
<evidence type="ECO:0000313" key="3">
    <source>
        <dbReference type="Proteomes" id="UP001497516"/>
    </source>
</evidence>
<dbReference type="EMBL" id="OZ034816">
    <property type="protein sequence ID" value="CAL1376665.1"/>
    <property type="molecule type" value="Genomic_DNA"/>
</dbReference>
<name>A0AAV2DSW9_9ROSI</name>
<dbReference type="PANTHER" id="PTHR37610">
    <property type="entry name" value="CCHC-TYPE DOMAIN-CONTAINING PROTEIN"/>
    <property type="match status" value="1"/>
</dbReference>
<dbReference type="Proteomes" id="UP001497516">
    <property type="component" value="Chromosome 3"/>
</dbReference>
<reference evidence="2 3" key="1">
    <citation type="submission" date="2024-04" db="EMBL/GenBank/DDBJ databases">
        <authorList>
            <person name="Fracassetti M."/>
        </authorList>
    </citation>
    <scope>NUCLEOTIDE SEQUENCE [LARGE SCALE GENOMIC DNA]</scope>
</reference>
<proteinExistence type="predicted"/>
<organism evidence="2 3">
    <name type="scientific">Linum trigynum</name>
    <dbReference type="NCBI Taxonomy" id="586398"/>
    <lineage>
        <taxon>Eukaryota</taxon>
        <taxon>Viridiplantae</taxon>
        <taxon>Streptophyta</taxon>
        <taxon>Embryophyta</taxon>
        <taxon>Tracheophyta</taxon>
        <taxon>Spermatophyta</taxon>
        <taxon>Magnoliopsida</taxon>
        <taxon>eudicotyledons</taxon>
        <taxon>Gunneridae</taxon>
        <taxon>Pentapetalae</taxon>
        <taxon>rosids</taxon>
        <taxon>fabids</taxon>
        <taxon>Malpighiales</taxon>
        <taxon>Linaceae</taxon>
        <taxon>Linum</taxon>
    </lineage>
</organism>
<accession>A0AAV2DSW9</accession>
<dbReference type="Pfam" id="PF14244">
    <property type="entry name" value="Retrotran_gag_3"/>
    <property type="match status" value="1"/>
</dbReference>
<sequence length="118" mass="12919">MTGEDDKLGKGGASSLTNVIPLTSPLYMHPSKNPGQLFGSDLLTDLNYSEWVSNMTETLIAKNKMVFVDGSLPRSKARPGVFDDAWSRCDPTVKGWLKTAMSKEVRNSVRGAKTAREI</sequence>
<dbReference type="PANTHER" id="PTHR37610:SF95">
    <property type="entry name" value="GAG-POLYPEPTIDE OF LTR COPIA-TYPE-RELATED"/>
    <property type="match status" value="1"/>
</dbReference>
<gene>
    <name evidence="2" type="ORF">LTRI10_LOCUS18380</name>
</gene>
<dbReference type="InterPro" id="IPR029472">
    <property type="entry name" value="Copia-like_N"/>
</dbReference>
<evidence type="ECO:0000259" key="1">
    <source>
        <dbReference type="Pfam" id="PF14244"/>
    </source>
</evidence>
<protein>
    <recommendedName>
        <fullName evidence="1">Retrotransposon Copia-like N-terminal domain-containing protein</fullName>
    </recommendedName>
</protein>
<evidence type="ECO:0000313" key="2">
    <source>
        <dbReference type="EMBL" id="CAL1376665.1"/>
    </source>
</evidence>
<keyword evidence="3" id="KW-1185">Reference proteome</keyword>